<protein>
    <submittedName>
        <fullName evidence="1">Truncated replication enhancer protein</fullName>
    </submittedName>
</protein>
<name>A0A385GMM0_9GEMI</name>
<sequence>MGVISINNVIRAADHVLFNVIEKTIECQLTHEIKFNVY</sequence>
<dbReference type="EMBL" id="MG250158">
    <property type="protein sequence ID" value="AXX70365.1"/>
    <property type="molecule type" value="Genomic_DNA"/>
</dbReference>
<accession>A0A385GMM0</accession>
<gene>
    <name evidence="1" type="primary">AC3</name>
</gene>
<reference evidence="1" key="1">
    <citation type="submission" date="2017-10" db="EMBL/GenBank/DDBJ databases">
        <title>First report of the East African cassava mosaic virus-Kenya (isolate EACMV [K24]) infecting cassava (Manihot esculenta Crantz) in farmer fields in Ghana.</title>
        <authorList>
            <person name="Elegba W."/>
            <person name="Danso K."/>
            <person name="Gruissem W."/>
            <person name="Vanderschuren H."/>
        </authorList>
    </citation>
    <scope>NUCLEOTIDE SEQUENCE</scope>
    <source>
        <strain evidence="1">ACMV_GH:FM11A:13</strain>
    </source>
</reference>
<proteinExistence type="predicted"/>
<evidence type="ECO:0000313" key="1">
    <source>
        <dbReference type="EMBL" id="AXX70365.1"/>
    </source>
</evidence>
<organism evidence="1">
    <name type="scientific">Begomovirus manihotis</name>
    <dbReference type="NCBI Taxonomy" id="10817"/>
    <lineage>
        <taxon>Viruses</taxon>
        <taxon>Monodnaviria</taxon>
        <taxon>Shotokuvirae</taxon>
        <taxon>Cressdnaviricota</taxon>
        <taxon>Repensiviricetes</taxon>
        <taxon>Geplafuvirales</taxon>
        <taxon>Geminiviridae</taxon>
        <taxon>Begomovirus</taxon>
    </lineage>
</organism>